<dbReference type="InterPro" id="IPR027379">
    <property type="entry name" value="CLS_N"/>
</dbReference>
<evidence type="ECO:0000256" key="2">
    <source>
        <dbReference type="ARBA" id="ARBA00022475"/>
    </source>
</evidence>
<dbReference type="RefSeq" id="WP_143000871.1">
    <property type="nucleotide sequence ID" value="NZ_JAGPYW010000001.1"/>
</dbReference>
<feature type="transmembrane region" description="Helical" evidence="6">
    <location>
        <begin position="59"/>
        <end position="79"/>
    </location>
</feature>
<evidence type="ECO:0000313" key="8">
    <source>
        <dbReference type="EMBL" id="MCQ4613216.1"/>
    </source>
</evidence>
<feature type="domain" description="Cardiolipin synthase N-terminal" evidence="7">
    <location>
        <begin position="40"/>
        <end position="81"/>
    </location>
</feature>
<evidence type="ECO:0000313" key="9">
    <source>
        <dbReference type="Proteomes" id="UP001205080"/>
    </source>
</evidence>
<dbReference type="GO" id="GO:0005886">
    <property type="term" value="C:plasma membrane"/>
    <property type="evidence" value="ECO:0007669"/>
    <property type="project" value="UniProtKB-SubCell"/>
</dbReference>
<evidence type="ECO:0000256" key="1">
    <source>
        <dbReference type="ARBA" id="ARBA00004651"/>
    </source>
</evidence>
<proteinExistence type="predicted"/>
<evidence type="ECO:0000259" key="7">
    <source>
        <dbReference type="Pfam" id="PF13396"/>
    </source>
</evidence>
<dbReference type="EMBL" id="JAGPYW010000001">
    <property type="protein sequence ID" value="MCQ4613216.1"/>
    <property type="molecule type" value="Genomic_DNA"/>
</dbReference>
<evidence type="ECO:0000256" key="6">
    <source>
        <dbReference type="SAM" id="Phobius"/>
    </source>
</evidence>
<reference evidence="8 9" key="1">
    <citation type="submission" date="2021-04" db="EMBL/GenBank/DDBJ databases">
        <title>Corynebacterium genitalium sp. nov. and Corynebacterium genitalium sp. nov., two new species of the genus Corynebacterium.</title>
        <authorList>
            <person name="Jaen-Luchoro D."/>
            <person name="Pinyeiro-Iglesias B."/>
            <person name="Al-Shaer S."/>
            <person name="Karlsson R."/>
            <person name="Gonzales-Siles L."/>
            <person name="Cardew S."/>
            <person name="Jensie-Markopolous S."/>
            <person name="Ohlen M."/>
            <person name="Inganas E."/>
            <person name="Moore E.R.B."/>
        </authorList>
    </citation>
    <scope>NUCLEOTIDE SEQUENCE [LARGE SCALE GENOMIC DNA]</scope>
    <source>
        <strain evidence="8 9">CCUG 55013</strain>
    </source>
</reference>
<dbReference type="Pfam" id="PF13396">
    <property type="entry name" value="PLDc_N"/>
    <property type="match status" value="1"/>
</dbReference>
<keyword evidence="5 6" id="KW-0472">Membrane</keyword>
<organism evidence="8 9">
    <name type="scientific">Corynebacterium pseudogenitalium</name>
    <dbReference type="NCBI Taxonomy" id="38303"/>
    <lineage>
        <taxon>Bacteria</taxon>
        <taxon>Bacillati</taxon>
        <taxon>Actinomycetota</taxon>
        <taxon>Actinomycetes</taxon>
        <taxon>Mycobacteriales</taxon>
        <taxon>Corynebacteriaceae</taxon>
        <taxon>Corynebacterium</taxon>
    </lineage>
</organism>
<evidence type="ECO:0000256" key="3">
    <source>
        <dbReference type="ARBA" id="ARBA00022692"/>
    </source>
</evidence>
<keyword evidence="3 6" id="KW-0812">Transmembrane</keyword>
<comment type="caution">
    <text evidence="8">The sequence shown here is derived from an EMBL/GenBank/DDBJ whole genome shotgun (WGS) entry which is preliminary data.</text>
</comment>
<protein>
    <submittedName>
        <fullName evidence="8">PLDc_N domain-containing protein</fullName>
    </submittedName>
</protein>
<name>A0ABD4TPE4_9CORY</name>
<accession>A0ABD4TPE4</accession>
<comment type="subcellular location">
    <subcellularLocation>
        <location evidence="1">Cell membrane</location>
        <topology evidence="1">Multi-pass membrane protein</topology>
    </subcellularLocation>
</comment>
<evidence type="ECO:0000256" key="4">
    <source>
        <dbReference type="ARBA" id="ARBA00022989"/>
    </source>
</evidence>
<evidence type="ECO:0000256" key="5">
    <source>
        <dbReference type="ARBA" id="ARBA00023136"/>
    </source>
</evidence>
<keyword evidence="2" id="KW-1003">Cell membrane</keyword>
<dbReference type="Proteomes" id="UP001205080">
    <property type="component" value="Unassembled WGS sequence"/>
</dbReference>
<sequence length="82" mass="9268">MNTTRFETLLLDVRNSWSGMSAQERRLIASLASIDLLGKITALVHLARTDNRKIRGSKWVWGPAVGGVNMFGWIAYFLFGRK</sequence>
<dbReference type="AlphaFoldDB" id="A0ABD4TPE4"/>
<keyword evidence="4 6" id="KW-1133">Transmembrane helix</keyword>
<gene>
    <name evidence="8" type="ORF">KBX22_00440</name>
</gene>